<protein>
    <recommendedName>
        <fullName evidence="2">BEN domain-containing protein</fullName>
    </recommendedName>
</protein>
<dbReference type="Proteomes" id="UP001168972">
    <property type="component" value="Unassembled WGS sequence"/>
</dbReference>
<evidence type="ECO:0000313" key="3">
    <source>
        <dbReference type="EMBL" id="KAK0168042.1"/>
    </source>
</evidence>
<dbReference type="EMBL" id="JAQQBR010001831">
    <property type="protein sequence ID" value="KAK0168042.1"/>
    <property type="molecule type" value="Genomic_DNA"/>
</dbReference>
<feature type="region of interest" description="Disordered" evidence="1">
    <location>
        <begin position="185"/>
        <end position="207"/>
    </location>
</feature>
<evidence type="ECO:0000256" key="1">
    <source>
        <dbReference type="SAM" id="MobiDB-lite"/>
    </source>
</evidence>
<dbReference type="Gene3D" id="1.10.10.2590">
    <property type="entry name" value="BEN domain"/>
    <property type="match status" value="1"/>
</dbReference>
<organism evidence="3 4">
    <name type="scientific">Microctonus hyperodae</name>
    <name type="common">Parasitoid wasp</name>
    <dbReference type="NCBI Taxonomy" id="165561"/>
    <lineage>
        <taxon>Eukaryota</taxon>
        <taxon>Metazoa</taxon>
        <taxon>Ecdysozoa</taxon>
        <taxon>Arthropoda</taxon>
        <taxon>Hexapoda</taxon>
        <taxon>Insecta</taxon>
        <taxon>Pterygota</taxon>
        <taxon>Neoptera</taxon>
        <taxon>Endopterygota</taxon>
        <taxon>Hymenoptera</taxon>
        <taxon>Apocrita</taxon>
        <taxon>Ichneumonoidea</taxon>
        <taxon>Braconidae</taxon>
        <taxon>Euphorinae</taxon>
        <taxon>Microctonus</taxon>
    </lineage>
</organism>
<name>A0AA39KNP0_MICHY</name>
<proteinExistence type="predicted"/>
<dbReference type="PROSITE" id="PS51457">
    <property type="entry name" value="BEN"/>
    <property type="match status" value="1"/>
</dbReference>
<evidence type="ECO:0000313" key="4">
    <source>
        <dbReference type="Proteomes" id="UP001168972"/>
    </source>
</evidence>
<sequence>MYALIYFDADKSSSAVNEKFSRCPPKNTPLNDCGNVVEPDMNDRVEVLWENKYLTGKILCKTSKSYLDKLSVEKNEELEPPRKKQMLQNNVSNLTKKRDSKMKNKMHEESQESTQELFNEFLLTCDPVNNTESHPPSPQDNVDFHATDEPNESICKLCSSIPITAEVVTAFEVILAHVKKRFESNARSQQQENSSQVSVNPPKEKQAHWQIPGFGKERLIENLDVWMEADHLRMITEMNLCNPNEMVRKLLIFLLGEEKLANSCALGQGGKPAIDPMVYTAVKSYVMKHVPGVDHTFPFNRIINQLCASRAAKYRHQN</sequence>
<feature type="compositionally biased region" description="Low complexity" evidence="1">
    <location>
        <begin position="188"/>
        <end position="200"/>
    </location>
</feature>
<dbReference type="InterPro" id="IPR018379">
    <property type="entry name" value="BEN_domain"/>
</dbReference>
<comment type="caution">
    <text evidence="3">The sequence shown here is derived from an EMBL/GenBank/DDBJ whole genome shotgun (WGS) entry which is preliminary data.</text>
</comment>
<dbReference type="AlphaFoldDB" id="A0AA39KNP0"/>
<feature type="domain" description="BEN" evidence="2">
    <location>
        <begin position="222"/>
        <end position="314"/>
    </location>
</feature>
<reference evidence="3" key="2">
    <citation type="submission" date="2023-03" db="EMBL/GenBank/DDBJ databases">
        <authorList>
            <person name="Inwood S.N."/>
            <person name="Skelly J.G."/>
            <person name="Guhlin J."/>
            <person name="Harrop T.W.R."/>
            <person name="Goldson S.G."/>
            <person name="Dearden P.K."/>
        </authorList>
    </citation>
    <scope>NUCLEOTIDE SEQUENCE</scope>
    <source>
        <strain evidence="3">Lincoln</strain>
        <tissue evidence="3">Whole body</tissue>
    </source>
</reference>
<evidence type="ECO:0000259" key="2">
    <source>
        <dbReference type="PROSITE" id="PS51457"/>
    </source>
</evidence>
<dbReference type="GO" id="GO:0003677">
    <property type="term" value="F:DNA binding"/>
    <property type="evidence" value="ECO:0007669"/>
    <property type="project" value="InterPro"/>
</dbReference>
<gene>
    <name evidence="3" type="ORF">PV327_001882</name>
</gene>
<keyword evidence="4" id="KW-1185">Reference proteome</keyword>
<accession>A0AA39KNP0</accession>
<reference evidence="3" key="1">
    <citation type="journal article" date="2023" name="bioRxiv">
        <title>Scaffold-level genome assemblies of two parasitoid biocontrol wasps reveal the parthenogenesis mechanism and an associated novel virus.</title>
        <authorList>
            <person name="Inwood S."/>
            <person name="Skelly J."/>
            <person name="Guhlin J."/>
            <person name="Harrop T."/>
            <person name="Goldson S."/>
            <person name="Dearden P."/>
        </authorList>
    </citation>
    <scope>NUCLEOTIDE SEQUENCE</scope>
    <source>
        <strain evidence="3">Lincoln</strain>
        <tissue evidence="3">Whole body</tissue>
    </source>
</reference>